<dbReference type="EMBL" id="CYGY02000067">
    <property type="protein sequence ID" value="SIT49164.1"/>
    <property type="molecule type" value="Genomic_DNA"/>
</dbReference>
<comment type="caution">
    <text evidence="1">The sequence shown here is derived from an EMBL/GenBank/DDBJ whole genome shotgun (WGS) entry which is preliminary data.</text>
</comment>
<protein>
    <submittedName>
        <fullName evidence="1">Uncharacterized protein</fullName>
    </submittedName>
</protein>
<proteinExistence type="predicted"/>
<sequence>MFSGSRKTGAVLQRVAILGCEHINDRVDGKVLRAGDADMADCDTRRMGQTQSTQLSLRFRQRR</sequence>
<dbReference type="AlphaFoldDB" id="A0A1N7SP27"/>
<gene>
    <name evidence="1" type="ORF">BN2476_670154</name>
</gene>
<dbReference type="Proteomes" id="UP000195569">
    <property type="component" value="Unassembled WGS sequence"/>
</dbReference>
<evidence type="ECO:0000313" key="1">
    <source>
        <dbReference type="EMBL" id="SIT49164.1"/>
    </source>
</evidence>
<reference evidence="1" key="1">
    <citation type="submission" date="2016-12" db="EMBL/GenBank/DDBJ databases">
        <authorList>
            <person name="Moulin L."/>
        </authorList>
    </citation>
    <scope>NUCLEOTIDE SEQUENCE [LARGE SCALE GENOMIC DNA]</scope>
    <source>
        <strain evidence="1">STM 7183</strain>
    </source>
</reference>
<accession>A0A1N7SP27</accession>
<organism evidence="1 2">
    <name type="scientific">Paraburkholderia piptadeniae</name>
    <dbReference type="NCBI Taxonomy" id="1701573"/>
    <lineage>
        <taxon>Bacteria</taxon>
        <taxon>Pseudomonadati</taxon>
        <taxon>Pseudomonadota</taxon>
        <taxon>Betaproteobacteria</taxon>
        <taxon>Burkholderiales</taxon>
        <taxon>Burkholderiaceae</taxon>
        <taxon>Paraburkholderia</taxon>
    </lineage>
</organism>
<evidence type="ECO:0000313" key="2">
    <source>
        <dbReference type="Proteomes" id="UP000195569"/>
    </source>
</evidence>
<keyword evidence="2" id="KW-1185">Reference proteome</keyword>
<name>A0A1N7SP27_9BURK</name>